<protein>
    <recommendedName>
        <fullName evidence="3">Peptidase A2 domain-containing protein</fullName>
    </recommendedName>
</protein>
<dbReference type="Proteomes" id="UP000176479">
    <property type="component" value="Unassembled WGS sequence"/>
</dbReference>
<comment type="caution">
    <text evidence="1">The sequence shown here is derived from an EMBL/GenBank/DDBJ whole genome shotgun (WGS) entry which is preliminary data.</text>
</comment>
<gene>
    <name evidence="1" type="ORF">A3H53_02885</name>
</gene>
<reference evidence="1 2" key="1">
    <citation type="journal article" date="2016" name="Nat. Commun.">
        <title>Thousands of microbial genomes shed light on interconnected biogeochemical processes in an aquifer system.</title>
        <authorList>
            <person name="Anantharaman K."/>
            <person name="Brown C.T."/>
            <person name="Hug L.A."/>
            <person name="Sharon I."/>
            <person name="Castelle C.J."/>
            <person name="Probst A.J."/>
            <person name="Thomas B.C."/>
            <person name="Singh A."/>
            <person name="Wilkins M.J."/>
            <person name="Karaoz U."/>
            <person name="Brodie E.L."/>
            <person name="Williams K.H."/>
            <person name="Hubbard S.S."/>
            <person name="Banfield J.F."/>
        </authorList>
    </citation>
    <scope>NUCLEOTIDE SEQUENCE [LARGE SCALE GENOMIC DNA]</scope>
</reference>
<dbReference type="AlphaFoldDB" id="A0A1F6XZE8"/>
<organism evidence="1 2">
    <name type="scientific">Candidatus Nomurabacteria bacterium RIFCSPLOWO2_02_FULL_40_10</name>
    <dbReference type="NCBI Taxonomy" id="1801786"/>
    <lineage>
        <taxon>Bacteria</taxon>
        <taxon>Candidatus Nomuraibacteriota</taxon>
    </lineage>
</organism>
<evidence type="ECO:0000313" key="2">
    <source>
        <dbReference type="Proteomes" id="UP000176479"/>
    </source>
</evidence>
<name>A0A1F6XZE8_9BACT</name>
<dbReference type="EMBL" id="MFVK01000021">
    <property type="protein sequence ID" value="OGI99461.1"/>
    <property type="molecule type" value="Genomic_DNA"/>
</dbReference>
<sequence>MVKGTFVENVPWVKVILGYGRSIQAPFLVLDTGFTGDIQVTSKIATELGLKVTGISPTRIANGQIVQMPSALAIAAMEGRTKVIEVLISDSMPLAGISFLAKFSYKATVDCKNKTVTLERMV</sequence>
<proteinExistence type="predicted"/>
<evidence type="ECO:0000313" key="1">
    <source>
        <dbReference type="EMBL" id="OGI99461.1"/>
    </source>
</evidence>
<evidence type="ECO:0008006" key="3">
    <source>
        <dbReference type="Google" id="ProtNLM"/>
    </source>
</evidence>
<accession>A0A1F6XZE8</accession>